<evidence type="ECO:0000256" key="6">
    <source>
        <dbReference type="ARBA" id="ARBA00022741"/>
    </source>
</evidence>
<evidence type="ECO:0000256" key="5">
    <source>
        <dbReference type="ARBA" id="ARBA00022695"/>
    </source>
</evidence>
<dbReference type="Pfam" id="PF01467">
    <property type="entry name" value="CTP_transf_like"/>
    <property type="match status" value="1"/>
</dbReference>
<sequence length="209" mass="23796">MSEVFLKTKPKVLLVRKNLEAKQIGIMGGTFNPIHNAHLLIADQVAKKLNLDEVWFVPDNIPPLKKVADKIDANDRRTMIELAIAGNPKFSVKSFELKRGGISYTVDSLKYLKKAYPQYRFYLIMGSDQVAQFSKWKEPNTIATLATLVGVNRANYSANTNYPMIWVDCPSFAISSTLIRQNIKTNNSIRYLVPEAVREYIKKKGLYHE</sequence>
<dbReference type="Gene3D" id="3.40.50.620">
    <property type="entry name" value="HUPs"/>
    <property type="match status" value="1"/>
</dbReference>
<dbReference type="GeneID" id="93221561"/>
<evidence type="ECO:0000313" key="13">
    <source>
        <dbReference type="Proteomes" id="UP000501676"/>
    </source>
</evidence>
<keyword evidence="3 10" id="KW-0662">Pyridine nucleotide biosynthesis</keyword>
<comment type="catalytic activity">
    <reaction evidence="9 10">
        <text>nicotinate beta-D-ribonucleotide + ATP + H(+) = deamido-NAD(+) + diphosphate</text>
        <dbReference type="Rhea" id="RHEA:22860"/>
        <dbReference type="ChEBI" id="CHEBI:15378"/>
        <dbReference type="ChEBI" id="CHEBI:30616"/>
        <dbReference type="ChEBI" id="CHEBI:33019"/>
        <dbReference type="ChEBI" id="CHEBI:57502"/>
        <dbReference type="ChEBI" id="CHEBI:58437"/>
        <dbReference type="EC" id="2.7.7.18"/>
    </reaction>
</comment>
<proteinExistence type="inferred from homology"/>
<keyword evidence="5 10" id="KW-0548">Nucleotidyltransferase</keyword>
<dbReference type="NCBIfam" id="TIGR00125">
    <property type="entry name" value="cyt_tran_rel"/>
    <property type="match status" value="1"/>
</dbReference>
<protein>
    <recommendedName>
        <fullName evidence="10">Probable nicotinate-nucleotide adenylyltransferase</fullName>
        <ecNumber evidence="10">2.7.7.18</ecNumber>
    </recommendedName>
    <alternativeName>
        <fullName evidence="10">Deamido-NAD(+) diphosphorylase</fullName>
    </alternativeName>
    <alternativeName>
        <fullName evidence="10">Deamido-NAD(+) pyrophosphorylase</fullName>
    </alternativeName>
    <alternativeName>
        <fullName evidence="10">Nicotinate mononucleotide adenylyltransferase</fullName>
        <shortName evidence="10">NaMN adenylyltransferase</shortName>
    </alternativeName>
</protein>
<organism evidence="12 13">
    <name type="scientific">Lactobacillus iners</name>
    <dbReference type="NCBI Taxonomy" id="147802"/>
    <lineage>
        <taxon>Bacteria</taxon>
        <taxon>Bacillati</taxon>
        <taxon>Bacillota</taxon>
        <taxon>Bacilli</taxon>
        <taxon>Lactobacillales</taxon>
        <taxon>Lactobacillaceae</taxon>
        <taxon>Lactobacillus</taxon>
    </lineage>
</organism>
<evidence type="ECO:0000256" key="7">
    <source>
        <dbReference type="ARBA" id="ARBA00022840"/>
    </source>
</evidence>
<dbReference type="PANTHER" id="PTHR39321:SF3">
    <property type="entry name" value="PHOSPHOPANTETHEINE ADENYLYLTRANSFERASE"/>
    <property type="match status" value="1"/>
</dbReference>
<dbReference type="InterPro" id="IPR005248">
    <property type="entry name" value="NadD/NMNAT"/>
</dbReference>
<accession>A0A6G7B5T3</accession>
<evidence type="ECO:0000256" key="1">
    <source>
        <dbReference type="ARBA" id="ARBA00002324"/>
    </source>
</evidence>
<evidence type="ECO:0000256" key="9">
    <source>
        <dbReference type="ARBA" id="ARBA00048721"/>
    </source>
</evidence>
<name>A0A6G7B5T3_9LACO</name>
<dbReference type="GO" id="GO:0005524">
    <property type="term" value="F:ATP binding"/>
    <property type="evidence" value="ECO:0007669"/>
    <property type="project" value="UniProtKB-KW"/>
</dbReference>
<evidence type="ECO:0000256" key="3">
    <source>
        <dbReference type="ARBA" id="ARBA00022642"/>
    </source>
</evidence>
<dbReference type="NCBIfam" id="NF000841">
    <property type="entry name" value="PRK00071.1-4"/>
    <property type="match status" value="1"/>
</dbReference>
<evidence type="ECO:0000256" key="8">
    <source>
        <dbReference type="ARBA" id="ARBA00023027"/>
    </source>
</evidence>
<keyword evidence="4 10" id="KW-0808">Transferase</keyword>
<dbReference type="Proteomes" id="UP000501676">
    <property type="component" value="Chromosome"/>
</dbReference>
<dbReference type="PANTHER" id="PTHR39321">
    <property type="entry name" value="NICOTINATE-NUCLEOTIDE ADENYLYLTRANSFERASE-RELATED"/>
    <property type="match status" value="1"/>
</dbReference>
<dbReference type="AlphaFoldDB" id="A0A6G7B5T3"/>
<dbReference type="InterPro" id="IPR004821">
    <property type="entry name" value="Cyt_trans-like"/>
</dbReference>
<reference evidence="12 13" key="1">
    <citation type="submission" date="2020-02" db="EMBL/GenBank/DDBJ databases">
        <title>Complete genome sequences of six Lactobacillus iners strains isolated from the human vagina.</title>
        <authorList>
            <person name="France M.T."/>
            <person name="Rutt L."/>
            <person name="Narina S."/>
            <person name="Arbaugh S."/>
            <person name="Humphrys M.S."/>
            <person name="Ma B."/>
            <person name="Hayward M.R."/>
            <person name="Relman D."/>
            <person name="Kwon D.S."/>
            <person name="Ravel J."/>
        </authorList>
    </citation>
    <scope>NUCLEOTIDE SEQUENCE [LARGE SCALE GENOMIC DNA]</scope>
    <source>
        <strain evidence="12 13">C0210C1</strain>
    </source>
</reference>
<evidence type="ECO:0000256" key="2">
    <source>
        <dbReference type="ARBA" id="ARBA00005019"/>
    </source>
</evidence>
<evidence type="ECO:0000313" key="12">
    <source>
        <dbReference type="EMBL" id="QIH23895.1"/>
    </source>
</evidence>
<dbReference type="GO" id="GO:0009435">
    <property type="term" value="P:NAD+ biosynthetic process"/>
    <property type="evidence" value="ECO:0007669"/>
    <property type="project" value="UniProtKB-UniRule"/>
</dbReference>
<comment type="pathway">
    <text evidence="2 10">Cofactor biosynthesis; NAD(+) biosynthesis; deamido-NAD(+) from nicotinate D-ribonucleotide: step 1/1.</text>
</comment>
<comment type="similarity">
    <text evidence="10">Belongs to the NadD family.</text>
</comment>
<dbReference type="RefSeq" id="WP_009310348.1">
    <property type="nucleotide sequence ID" value="NZ_CABKQA010000001.1"/>
</dbReference>
<dbReference type="CDD" id="cd02165">
    <property type="entry name" value="NMNAT"/>
    <property type="match status" value="1"/>
</dbReference>
<evidence type="ECO:0000256" key="4">
    <source>
        <dbReference type="ARBA" id="ARBA00022679"/>
    </source>
</evidence>
<evidence type="ECO:0000256" key="10">
    <source>
        <dbReference type="HAMAP-Rule" id="MF_00244"/>
    </source>
</evidence>
<dbReference type="HAMAP" id="MF_00244">
    <property type="entry name" value="NaMN_adenylyltr"/>
    <property type="match status" value="1"/>
</dbReference>
<dbReference type="GO" id="GO:0004515">
    <property type="term" value="F:nicotinate-nucleotide adenylyltransferase activity"/>
    <property type="evidence" value="ECO:0007669"/>
    <property type="project" value="UniProtKB-UniRule"/>
</dbReference>
<dbReference type="NCBIfam" id="NF000840">
    <property type="entry name" value="PRK00071.1-3"/>
    <property type="match status" value="1"/>
</dbReference>
<feature type="domain" description="Cytidyltransferase-like" evidence="11">
    <location>
        <begin position="26"/>
        <end position="181"/>
    </location>
</feature>
<dbReference type="NCBIfam" id="TIGR00482">
    <property type="entry name" value="nicotinate (nicotinamide) nucleotide adenylyltransferase"/>
    <property type="match status" value="1"/>
</dbReference>
<keyword evidence="7 10" id="KW-0067">ATP-binding</keyword>
<evidence type="ECO:0000259" key="11">
    <source>
        <dbReference type="Pfam" id="PF01467"/>
    </source>
</evidence>
<dbReference type="SUPFAM" id="SSF52374">
    <property type="entry name" value="Nucleotidylyl transferase"/>
    <property type="match status" value="1"/>
</dbReference>
<keyword evidence="6 10" id="KW-0547">Nucleotide-binding</keyword>
<dbReference type="UniPathway" id="UPA00253">
    <property type="reaction ID" value="UER00332"/>
</dbReference>
<gene>
    <name evidence="10" type="primary">nadD</name>
    <name evidence="12" type="ORF">G6Z83_04150</name>
</gene>
<keyword evidence="8 10" id="KW-0520">NAD</keyword>
<comment type="function">
    <text evidence="1 10">Catalyzes the reversible adenylation of nicotinate mononucleotide (NaMN) to nicotinic acid adenine dinucleotide (NaAD).</text>
</comment>
<dbReference type="EC" id="2.7.7.18" evidence="10"/>
<dbReference type="EMBL" id="CP049228">
    <property type="protein sequence ID" value="QIH23895.1"/>
    <property type="molecule type" value="Genomic_DNA"/>
</dbReference>
<dbReference type="InterPro" id="IPR014729">
    <property type="entry name" value="Rossmann-like_a/b/a_fold"/>
</dbReference>